<dbReference type="EMBL" id="QXFY01000100">
    <property type="protein sequence ID" value="KAE9357113.1"/>
    <property type="molecule type" value="Genomic_DNA"/>
</dbReference>
<protein>
    <submittedName>
        <fullName evidence="2">Uncharacterized protein</fullName>
    </submittedName>
</protein>
<comment type="caution">
    <text evidence="2">The sequence shown here is derived from an EMBL/GenBank/DDBJ whole genome shotgun (WGS) entry which is preliminary data.</text>
</comment>
<organism evidence="2 3">
    <name type="scientific">Phytophthora fragariae</name>
    <dbReference type="NCBI Taxonomy" id="53985"/>
    <lineage>
        <taxon>Eukaryota</taxon>
        <taxon>Sar</taxon>
        <taxon>Stramenopiles</taxon>
        <taxon>Oomycota</taxon>
        <taxon>Peronosporomycetes</taxon>
        <taxon>Peronosporales</taxon>
        <taxon>Peronosporaceae</taxon>
        <taxon>Phytophthora</taxon>
    </lineage>
</organism>
<sequence>MTAALTLLIRFVCEMMADEGIVTLNEVCEKRLLWT</sequence>
<dbReference type="Proteomes" id="UP000486351">
    <property type="component" value="Unassembled WGS sequence"/>
</dbReference>
<evidence type="ECO:0000313" key="2">
    <source>
        <dbReference type="EMBL" id="KAE9357113.1"/>
    </source>
</evidence>
<evidence type="ECO:0000313" key="3">
    <source>
        <dbReference type="Proteomes" id="UP000486351"/>
    </source>
</evidence>
<name>A0A6G0SEL5_9STRA</name>
<dbReference type="AlphaFoldDB" id="A0A6G0SEL5"/>
<evidence type="ECO:0000256" key="1">
    <source>
        <dbReference type="SAM" id="SignalP"/>
    </source>
</evidence>
<proteinExistence type="predicted"/>
<keyword evidence="1" id="KW-0732">Signal</keyword>
<feature type="signal peptide" evidence="1">
    <location>
        <begin position="1"/>
        <end position="17"/>
    </location>
</feature>
<gene>
    <name evidence="2" type="ORF">PF008_g3313</name>
</gene>
<reference evidence="2 3" key="1">
    <citation type="submission" date="2018-09" db="EMBL/GenBank/DDBJ databases">
        <title>Genomic investigation of the strawberry pathogen Phytophthora fragariae indicates pathogenicity is determined by transcriptional variation in three key races.</title>
        <authorList>
            <person name="Adams T.M."/>
            <person name="Armitage A.D."/>
            <person name="Sobczyk M.K."/>
            <person name="Bates H.J."/>
            <person name="Dunwell J.M."/>
            <person name="Nellist C.F."/>
            <person name="Harrison R.J."/>
        </authorList>
    </citation>
    <scope>NUCLEOTIDE SEQUENCE [LARGE SCALE GENOMIC DNA]</scope>
    <source>
        <strain evidence="2 3">NOV-77</strain>
    </source>
</reference>
<accession>A0A6G0SEL5</accession>
<feature type="chain" id="PRO_5026243892" evidence="1">
    <location>
        <begin position="18"/>
        <end position="35"/>
    </location>
</feature>